<dbReference type="InterPro" id="IPR001021">
    <property type="entry name" value="Ribosomal_bL25_long"/>
</dbReference>
<feature type="domain" description="Large ribosomal subunit protein bL25 beta" evidence="8">
    <location>
        <begin position="103"/>
        <end position="186"/>
    </location>
</feature>
<keyword evidence="1 5" id="KW-0699">rRNA-binding</keyword>
<dbReference type="InterPro" id="IPR037121">
    <property type="entry name" value="Ribosomal_bL25_C"/>
</dbReference>
<feature type="compositionally biased region" description="Acidic residues" evidence="6">
    <location>
        <begin position="191"/>
        <end position="209"/>
    </location>
</feature>
<proteinExistence type="inferred from homology"/>
<dbReference type="InterPro" id="IPR011035">
    <property type="entry name" value="Ribosomal_bL25/Gln-tRNA_synth"/>
</dbReference>
<evidence type="ECO:0000256" key="1">
    <source>
        <dbReference type="ARBA" id="ARBA00022730"/>
    </source>
</evidence>
<accession>A0A397PH84</accession>
<evidence type="ECO:0000259" key="8">
    <source>
        <dbReference type="Pfam" id="PF14693"/>
    </source>
</evidence>
<feature type="domain" description="Large ribosomal subunit protein bL25 L25" evidence="7">
    <location>
        <begin position="7"/>
        <end position="94"/>
    </location>
</feature>
<evidence type="ECO:0000256" key="4">
    <source>
        <dbReference type="ARBA" id="ARBA00023274"/>
    </source>
</evidence>
<dbReference type="NCBIfam" id="NF004612">
    <property type="entry name" value="PRK05943.1"/>
    <property type="match status" value="1"/>
</dbReference>
<dbReference type="SUPFAM" id="SSF50715">
    <property type="entry name" value="Ribosomal protein L25-like"/>
    <property type="match status" value="1"/>
</dbReference>
<keyword evidence="10" id="KW-1185">Reference proteome</keyword>
<protein>
    <recommendedName>
        <fullName evidence="5">Large ribosomal subunit protein bL25</fullName>
    </recommendedName>
    <alternativeName>
        <fullName evidence="5">General stress protein CTC</fullName>
    </alternativeName>
</protein>
<dbReference type="Pfam" id="PF01386">
    <property type="entry name" value="Ribosomal_L25p"/>
    <property type="match status" value="1"/>
</dbReference>
<dbReference type="Gene3D" id="2.40.240.10">
    <property type="entry name" value="Ribosomal Protein L25, Chain P"/>
    <property type="match status" value="1"/>
</dbReference>
<dbReference type="CDD" id="cd00495">
    <property type="entry name" value="Ribosomal_L25_TL5_CTC"/>
    <property type="match status" value="1"/>
</dbReference>
<organism evidence="9 10">
    <name type="scientific">Dichotomicrobium thermohalophilum</name>
    <dbReference type="NCBI Taxonomy" id="933063"/>
    <lineage>
        <taxon>Bacteria</taxon>
        <taxon>Pseudomonadati</taxon>
        <taxon>Pseudomonadota</taxon>
        <taxon>Alphaproteobacteria</taxon>
        <taxon>Hyphomicrobiales</taxon>
        <taxon>Hyphomicrobiaceae</taxon>
        <taxon>Dichotomicrobium</taxon>
    </lineage>
</organism>
<dbReference type="Pfam" id="PF14693">
    <property type="entry name" value="Ribosomal_TL5_C"/>
    <property type="match status" value="1"/>
</dbReference>
<dbReference type="GO" id="GO:0006412">
    <property type="term" value="P:translation"/>
    <property type="evidence" value="ECO:0007669"/>
    <property type="project" value="UniProtKB-UniRule"/>
</dbReference>
<dbReference type="HAMAP" id="MF_01334">
    <property type="entry name" value="Ribosomal_bL25_CTC"/>
    <property type="match status" value="1"/>
</dbReference>
<evidence type="ECO:0000313" key="9">
    <source>
        <dbReference type="EMBL" id="RIA47239.1"/>
    </source>
</evidence>
<dbReference type="Proteomes" id="UP000266273">
    <property type="component" value="Unassembled WGS sequence"/>
</dbReference>
<dbReference type="GO" id="GO:0022625">
    <property type="term" value="C:cytosolic large ribosomal subunit"/>
    <property type="evidence" value="ECO:0007669"/>
    <property type="project" value="TreeGrafter"/>
</dbReference>
<evidence type="ECO:0000313" key="10">
    <source>
        <dbReference type="Proteomes" id="UP000266273"/>
    </source>
</evidence>
<dbReference type="Gene3D" id="2.170.120.20">
    <property type="entry name" value="Ribosomal protein L25, beta domain"/>
    <property type="match status" value="1"/>
</dbReference>
<evidence type="ECO:0000256" key="2">
    <source>
        <dbReference type="ARBA" id="ARBA00022884"/>
    </source>
</evidence>
<dbReference type="OrthoDB" id="9806411at2"/>
<evidence type="ECO:0000256" key="6">
    <source>
        <dbReference type="SAM" id="MobiDB-lite"/>
    </source>
</evidence>
<dbReference type="InterPro" id="IPR020930">
    <property type="entry name" value="Ribosomal_uL5_bac-type"/>
</dbReference>
<comment type="subunit">
    <text evidence="5">Part of the 50S ribosomal subunit; part of the 5S rRNA/L5/L18/L25 subcomplex. Contacts the 5S rRNA. Binds to the 5S rRNA independently of L5 and L18.</text>
</comment>
<keyword evidence="2 5" id="KW-0694">RNA-binding</keyword>
<dbReference type="NCBIfam" id="NF004128">
    <property type="entry name" value="PRK05618.1-2"/>
    <property type="match status" value="1"/>
</dbReference>
<comment type="caution">
    <text evidence="9">The sequence shown here is derived from an EMBL/GenBank/DDBJ whole genome shotgun (WGS) entry which is preliminary data.</text>
</comment>
<dbReference type="InterPro" id="IPR020057">
    <property type="entry name" value="Ribosomal_bL25_b-dom"/>
</dbReference>
<keyword evidence="4 5" id="KW-0687">Ribonucleoprotein</keyword>
<sequence length="209" mass="22661">MAELLELTAEPRDKTGSTAARAIRKNGGVPAVVYGGRGGPEKVTLNYKEVWKQVETGTFLSTVYLLNVNGKKTRVIPRDVQFDPVRDFLEHVDFLRLAKDAVVEVDVPVHVINEEESPGLKRGGALNMTRHEIGLTCPADAIPEYIEVDVTGLDIGDSLHISQVALPEKVTPTITDRDFTVLSIAGTAAAEPEEEAEGEAEEEAEAAEE</sequence>
<keyword evidence="3 5" id="KW-0689">Ribosomal protein</keyword>
<evidence type="ECO:0000259" key="7">
    <source>
        <dbReference type="Pfam" id="PF01386"/>
    </source>
</evidence>
<dbReference type="GO" id="GO:0008097">
    <property type="term" value="F:5S rRNA binding"/>
    <property type="evidence" value="ECO:0007669"/>
    <property type="project" value="InterPro"/>
</dbReference>
<dbReference type="PANTHER" id="PTHR33284:SF1">
    <property type="entry name" value="RIBOSOMAL PROTEIN L25_GLN-TRNA SYNTHETASE, ANTI-CODON-BINDING DOMAIN-CONTAINING PROTEIN"/>
    <property type="match status" value="1"/>
</dbReference>
<dbReference type="PANTHER" id="PTHR33284">
    <property type="entry name" value="RIBOSOMAL PROTEIN L25/GLN-TRNA SYNTHETASE, ANTI-CODON-BINDING DOMAIN-CONTAINING PROTEIN"/>
    <property type="match status" value="1"/>
</dbReference>
<reference evidence="9 10" key="1">
    <citation type="submission" date="2018-08" db="EMBL/GenBank/DDBJ databases">
        <title>Genomic Encyclopedia of Archaeal and Bacterial Type Strains, Phase II (KMG-II): from individual species to whole genera.</title>
        <authorList>
            <person name="Goeker M."/>
        </authorList>
    </citation>
    <scope>NUCLEOTIDE SEQUENCE [LARGE SCALE GENOMIC DNA]</scope>
    <source>
        <strain evidence="9 10">DSM 5002</strain>
    </source>
</reference>
<comment type="function">
    <text evidence="5">This is one of the proteins that binds to the 5S RNA in the ribosome where it forms part of the central protuberance.</text>
</comment>
<dbReference type="AlphaFoldDB" id="A0A397PH84"/>
<gene>
    <name evidence="5" type="primary">rplY</name>
    <name evidence="5" type="synonym">ctc</name>
    <name evidence="9" type="ORF">BXY53_2621</name>
</gene>
<dbReference type="EMBL" id="QXDF01000004">
    <property type="protein sequence ID" value="RIA47239.1"/>
    <property type="molecule type" value="Genomic_DNA"/>
</dbReference>
<evidence type="ECO:0000256" key="3">
    <source>
        <dbReference type="ARBA" id="ARBA00022980"/>
    </source>
</evidence>
<name>A0A397PH84_9HYPH</name>
<dbReference type="GO" id="GO:0003735">
    <property type="term" value="F:structural constituent of ribosome"/>
    <property type="evidence" value="ECO:0007669"/>
    <property type="project" value="InterPro"/>
</dbReference>
<comment type="similarity">
    <text evidence="5">Belongs to the bacterial ribosomal protein bL25 family. CTC subfamily.</text>
</comment>
<evidence type="ECO:0000256" key="5">
    <source>
        <dbReference type="HAMAP-Rule" id="MF_01334"/>
    </source>
</evidence>
<dbReference type="RefSeq" id="WP_119062418.1">
    <property type="nucleotide sequence ID" value="NZ_QXDF01000004.1"/>
</dbReference>
<dbReference type="InterPro" id="IPR029751">
    <property type="entry name" value="Ribosomal_L25_dom"/>
</dbReference>
<dbReference type="NCBIfam" id="TIGR00731">
    <property type="entry name" value="bL25_bact_ctc"/>
    <property type="match status" value="1"/>
</dbReference>
<feature type="region of interest" description="Disordered" evidence="6">
    <location>
        <begin position="186"/>
        <end position="209"/>
    </location>
</feature>
<dbReference type="InterPro" id="IPR020056">
    <property type="entry name" value="Rbsml_bL25/Gln-tRNA_synth_N"/>
</dbReference>